<keyword evidence="3" id="KW-1185">Reference proteome</keyword>
<feature type="compositionally biased region" description="Basic and acidic residues" evidence="1">
    <location>
        <begin position="167"/>
        <end position="177"/>
    </location>
</feature>
<evidence type="ECO:0000313" key="2">
    <source>
        <dbReference type="EMBL" id="TWF82195.1"/>
    </source>
</evidence>
<feature type="compositionally biased region" description="Basic and acidic residues" evidence="1">
    <location>
        <begin position="331"/>
        <end position="343"/>
    </location>
</feature>
<feature type="region of interest" description="Disordered" evidence="1">
    <location>
        <begin position="309"/>
        <end position="343"/>
    </location>
</feature>
<feature type="compositionally biased region" description="Basic and acidic residues" evidence="1">
    <location>
        <begin position="19"/>
        <end position="30"/>
    </location>
</feature>
<name>A0A561T513_9PSEU</name>
<feature type="compositionally biased region" description="Basic residues" evidence="1">
    <location>
        <begin position="87"/>
        <end position="98"/>
    </location>
</feature>
<feature type="compositionally biased region" description="Low complexity" evidence="1">
    <location>
        <begin position="76"/>
        <end position="86"/>
    </location>
</feature>
<gene>
    <name evidence="2" type="ORF">FHX44_118140</name>
</gene>
<dbReference type="AlphaFoldDB" id="A0A561T513"/>
<feature type="compositionally biased region" description="Low complexity" evidence="1">
    <location>
        <begin position="196"/>
        <end position="206"/>
    </location>
</feature>
<proteinExistence type="predicted"/>
<dbReference type="EMBL" id="VIWU01000001">
    <property type="protein sequence ID" value="TWF82195.1"/>
    <property type="molecule type" value="Genomic_DNA"/>
</dbReference>
<sequence>MRSVADRDVVDVTEVLRFRTDDGSAEELPHPHRSTNPVLRRTTRNQTCRSAAGSSPIRRHGHCSSDAAQLGGSGRSGTTASAAPRTAPRRRSPHRSPHTARTYPSGSPSKRSRYPPGHDRRRPRPARPPGRERCRQSCTPRHVARAPSWPSSSAARPGKPARVRAPRAVEADTERARYATRPSRVRRASGPPLHASSTSRSSGTTGLHAQATIGVGMRTGARGSAVRMPSPAHRAPPTLPAPGPGGRGGHRPTRAIRSCRLPATSCNLLRSITRGIPSRPSTRSCRRHSHCRGSADRVPATLRGNAPVRGVRARQSGSTTRVLRPASTRPWIDRSPRDRERWQ</sequence>
<feature type="region of interest" description="Disordered" evidence="1">
    <location>
        <begin position="19"/>
        <end position="207"/>
    </location>
</feature>
<evidence type="ECO:0000313" key="3">
    <source>
        <dbReference type="Proteomes" id="UP000321261"/>
    </source>
</evidence>
<organism evidence="2 3">
    <name type="scientific">Pseudonocardia hierapolitana</name>
    <dbReference type="NCBI Taxonomy" id="1128676"/>
    <lineage>
        <taxon>Bacteria</taxon>
        <taxon>Bacillati</taxon>
        <taxon>Actinomycetota</taxon>
        <taxon>Actinomycetes</taxon>
        <taxon>Pseudonocardiales</taxon>
        <taxon>Pseudonocardiaceae</taxon>
        <taxon>Pseudonocardia</taxon>
    </lineage>
</organism>
<feature type="region of interest" description="Disordered" evidence="1">
    <location>
        <begin position="220"/>
        <end position="251"/>
    </location>
</feature>
<protein>
    <submittedName>
        <fullName evidence="2">Uncharacterized protein</fullName>
    </submittedName>
</protein>
<feature type="compositionally biased region" description="Low complexity" evidence="1">
    <location>
        <begin position="145"/>
        <end position="158"/>
    </location>
</feature>
<evidence type="ECO:0000256" key="1">
    <source>
        <dbReference type="SAM" id="MobiDB-lite"/>
    </source>
</evidence>
<feature type="compositionally biased region" description="Polar residues" evidence="1">
    <location>
        <begin position="44"/>
        <end position="53"/>
    </location>
</feature>
<dbReference type="Proteomes" id="UP000321261">
    <property type="component" value="Unassembled WGS sequence"/>
</dbReference>
<reference evidence="2 3" key="1">
    <citation type="submission" date="2019-06" db="EMBL/GenBank/DDBJ databases">
        <title>Sequencing the genomes of 1000 actinobacteria strains.</title>
        <authorList>
            <person name="Klenk H.-P."/>
        </authorList>
    </citation>
    <scope>NUCLEOTIDE SEQUENCE [LARGE SCALE GENOMIC DNA]</scope>
    <source>
        <strain evidence="2 3">DSM 45671</strain>
    </source>
</reference>
<comment type="caution">
    <text evidence="2">The sequence shown here is derived from an EMBL/GenBank/DDBJ whole genome shotgun (WGS) entry which is preliminary data.</text>
</comment>
<accession>A0A561T513</accession>